<keyword evidence="10 13" id="KW-0408">Iron</keyword>
<keyword evidence="6" id="KW-0812">Transmembrane</keyword>
<gene>
    <name evidence="15" type="ORF">OH76DRAFT_1484657</name>
</gene>
<evidence type="ECO:0000256" key="13">
    <source>
        <dbReference type="PIRSR" id="PIRSR602401-1"/>
    </source>
</evidence>
<evidence type="ECO:0000256" key="3">
    <source>
        <dbReference type="ARBA" id="ARBA00005179"/>
    </source>
</evidence>
<comment type="cofactor">
    <cofactor evidence="1 13">
        <name>heme</name>
        <dbReference type="ChEBI" id="CHEBI:30413"/>
    </cofactor>
</comment>
<protein>
    <submittedName>
        <fullName evidence="15">Cytochrome P450</fullName>
    </submittedName>
</protein>
<keyword evidence="5 13" id="KW-0349">Heme</keyword>
<dbReference type="GO" id="GO:0016705">
    <property type="term" value="F:oxidoreductase activity, acting on paired donors, with incorporation or reduction of molecular oxygen"/>
    <property type="evidence" value="ECO:0007669"/>
    <property type="project" value="InterPro"/>
</dbReference>
<sequence>MALIDTPRASPTFVASALLLVLVSAAVQYWSRSRTRSKLPPGPTPLPILGNILDIPRNNPWRTFAEWGKIYGDVIHLQVFGKSIILLNSAEATNDLLEGRFGIYSDRPAFPLIDLVGHSKWNFGFMPYGQLWRSQRRLLQEKYTNQAFLRSVEPSHCIVVARYLQNLLRDPEGVFEHIQLRAGQLIMDVTYGVTVEDAQDPFVQTAQHVMDVVAVGLSPPLWLLNPLAIVQGLPSWMGGQTALPGLQRWRTDLEDMRCKPFAQVKESLAKGTARTSYAATLLQEMAPADESELENTIRDTATLAYGAGFDTAVSNAESFLLAMILYPEVQKKGQEEIDRVVGNQRLPDYSDKDSLPYITAMMKETFRWHPPAPTGIPHKLRSDDVYKGMHIPGGAIVMGNVWGICHDPERYPDPDAYKPERFLRTDGTFDCSTNDPSRFVFGFGRRVCPGKYFSEDSSWLMIAQFLATFSITAAEGQPFPKAEFMPGGVSRPKKFKSRITPRSKAAAELVEHAARDY</sequence>
<evidence type="ECO:0000256" key="12">
    <source>
        <dbReference type="ARBA" id="ARBA00023136"/>
    </source>
</evidence>
<accession>A0A371D4U1</accession>
<dbReference type="InterPro" id="IPR036396">
    <property type="entry name" value="Cyt_P450_sf"/>
</dbReference>
<name>A0A371D4U1_9APHY</name>
<keyword evidence="11 14" id="KW-0503">Monooxygenase</keyword>
<dbReference type="GO" id="GO:0020037">
    <property type="term" value="F:heme binding"/>
    <property type="evidence" value="ECO:0007669"/>
    <property type="project" value="InterPro"/>
</dbReference>
<dbReference type="AlphaFoldDB" id="A0A371D4U1"/>
<dbReference type="InterPro" id="IPR001128">
    <property type="entry name" value="Cyt_P450"/>
</dbReference>
<keyword evidence="9 14" id="KW-0560">Oxidoreductase</keyword>
<proteinExistence type="inferred from homology"/>
<dbReference type="PANTHER" id="PTHR46300:SF7">
    <property type="entry name" value="P450, PUTATIVE (EUROFUNG)-RELATED"/>
    <property type="match status" value="1"/>
</dbReference>
<feature type="binding site" description="axial binding residue" evidence="13">
    <location>
        <position position="448"/>
    </location>
    <ligand>
        <name>heme</name>
        <dbReference type="ChEBI" id="CHEBI:30413"/>
    </ligand>
    <ligandPart>
        <name>Fe</name>
        <dbReference type="ChEBI" id="CHEBI:18248"/>
    </ligandPart>
</feature>
<keyword evidence="8" id="KW-1133">Transmembrane helix</keyword>
<evidence type="ECO:0000313" key="15">
    <source>
        <dbReference type="EMBL" id="RDX47521.1"/>
    </source>
</evidence>
<comment type="similarity">
    <text evidence="4 14">Belongs to the cytochrome P450 family.</text>
</comment>
<dbReference type="Proteomes" id="UP000256964">
    <property type="component" value="Unassembled WGS sequence"/>
</dbReference>
<keyword evidence="7 13" id="KW-0479">Metal-binding</keyword>
<evidence type="ECO:0000256" key="4">
    <source>
        <dbReference type="ARBA" id="ARBA00010617"/>
    </source>
</evidence>
<comment type="subcellular location">
    <subcellularLocation>
        <location evidence="2">Membrane</location>
        <topology evidence="2">Single-pass membrane protein</topology>
    </subcellularLocation>
</comment>
<evidence type="ECO:0000256" key="2">
    <source>
        <dbReference type="ARBA" id="ARBA00004167"/>
    </source>
</evidence>
<dbReference type="InterPro" id="IPR017972">
    <property type="entry name" value="Cyt_P450_CS"/>
</dbReference>
<dbReference type="STRING" id="139420.A0A371D4U1"/>
<dbReference type="PRINTS" id="PR00463">
    <property type="entry name" value="EP450I"/>
</dbReference>
<dbReference type="InterPro" id="IPR050364">
    <property type="entry name" value="Cytochrome_P450_fung"/>
</dbReference>
<reference evidence="15 16" key="1">
    <citation type="journal article" date="2018" name="Biotechnol. Biofuels">
        <title>Integrative visual omics of the white-rot fungus Polyporus brumalis exposes the biotechnological potential of its oxidative enzymes for delignifying raw plant biomass.</title>
        <authorList>
            <person name="Miyauchi S."/>
            <person name="Rancon A."/>
            <person name="Drula E."/>
            <person name="Hage H."/>
            <person name="Chaduli D."/>
            <person name="Favel A."/>
            <person name="Grisel S."/>
            <person name="Henrissat B."/>
            <person name="Herpoel-Gimbert I."/>
            <person name="Ruiz-Duenas F.J."/>
            <person name="Chevret D."/>
            <person name="Hainaut M."/>
            <person name="Lin J."/>
            <person name="Wang M."/>
            <person name="Pangilinan J."/>
            <person name="Lipzen A."/>
            <person name="Lesage-Meessen L."/>
            <person name="Navarro D."/>
            <person name="Riley R."/>
            <person name="Grigoriev I.V."/>
            <person name="Zhou S."/>
            <person name="Raouche S."/>
            <person name="Rosso M.N."/>
        </authorList>
    </citation>
    <scope>NUCLEOTIDE SEQUENCE [LARGE SCALE GENOMIC DNA]</scope>
    <source>
        <strain evidence="15 16">BRFM 1820</strain>
    </source>
</reference>
<dbReference type="SUPFAM" id="SSF48264">
    <property type="entry name" value="Cytochrome P450"/>
    <property type="match status" value="1"/>
</dbReference>
<evidence type="ECO:0000256" key="1">
    <source>
        <dbReference type="ARBA" id="ARBA00001971"/>
    </source>
</evidence>
<dbReference type="CDD" id="cd11065">
    <property type="entry name" value="CYP64-like"/>
    <property type="match status" value="1"/>
</dbReference>
<dbReference type="PROSITE" id="PS00086">
    <property type="entry name" value="CYTOCHROME_P450"/>
    <property type="match status" value="1"/>
</dbReference>
<dbReference type="GO" id="GO:0004497">
    <property type="term" value="F:monooxygenase activity"/>
    <property type="evidence" value="ECO:0007669"/>
    <property type="project" value="UniProtKB-KW"/>
</dbReference>
<dbReference type="GO" id="GO:0016020">
    <property type="term" value="C:membrane"/>
    <property type="evidence" value="ECO:0007669"/>
    <property type="project" value="UniProtKB-SubCell"/>
</dbReference>
<evidence type="ECO:0000256" key="8">
    <source>
        <dbReference type="ARBA" id="ARBA00022989"/>
    </source>
</evidence>
<keyword evidence="12" id="KW-0472">Membrane</keyword>
<evidence type="ECO:0000256" key="10">
    <source>
        <dbReference type="ARBA" id="ARBA00023004"/>
    </source>
</evidence>
<evidence type="ECO:0000256" key="9">
    <source>
        <dbReference type="ARBA" id="ARBA00023002"/>
    </source>
</evidence>
<dbReference type="PANTHER" id="PTHR46300">
    <property type="entry name" value="P450, PUTATIVE (EUROFUNG)-RELATED-RELATED"/>
    <property type="match status" value="1"/>
</dbReference>
<dbReference type="GO" id="GO:0005506">
    <property type="term" value="F:iron ion binding"/>
    <property type="evidence" value="ECO:0007669"/>
    <property type="project" value="InterPro"/>
</dbReference>
<dbReference type="InterPro" id="IPR002401">
    <property type="entry name" value="Cyt_P450_E_grp-I"/>
</dbReference>
<organism evidence="15 16">
    <name type="scientific">Lentinus brumalis</name>
    <dbReference type="NCBI Taxonomy" id="2498619"/>
    <lineage>
        <taxon>Eukaryota</taxon>
        <taxon>Fungi</taxon>
        <taxon>Dikarya</taxon>
        <taxon>Basidiomycota</taxon>
        <taxon>Agaricomycotina</taxon>
        <taxon>Agaricomycetes</taxon>
        <taxon>Polyporales</taxon>
        <taxon>Polyporaceae</taxon>
        <taxon>Lentinus</taxon>
    </lineage>
</organism>
<dbReference type="OrthoDB" id="2789670at2759"/>
<evidence type="ECO:0000256" key="11">
    <source>
        <dbReference type="ARBA" id="ARBA00023033"/>
    </source>
</evidence>
<keyword evidence="16" id="KW-1185">Reference proteome</keyword>
<dbReference type="EMBL" id="KZ857418">
    <property type="protein sequence ID" value="RDX47521.1"/>
    <property type="molecule type" value="Genomic_DNA"/>
</dbReference>
<evidence type="ECO:0000256" key="6">
    <source>
        <dbReference type="ARBA" id="ARBA00022692"/>
    </source>
</evidence>
<dbReference type="Gene3D" id="1.10.630.10">
    <property type="entry name" value="Cytochrome P450"/>
    <property type="match status" value="1"/>
</dbReference>
<evidence type="ECO:0000256" key="14">
    <source>
        <dbReference type="RuleBase" id="RU000461"/>
    </source>
</evidence>
<dbReference type="Pfam" id="PF00067">
    <property type="entry name" value="p450"/>
    <property type="match status" value="1"/>
</dbReference>
<evidence type="ECO:0000313" key="16">
    <source>
        <dbReference type="Proteomes" id="UP000256964"/>
    </source>
</evidence>
<evidence type="ECO:0000256" key="7">
    <source>
        <dbReference type="ARBA" id="ARBA00022723"/>
    </source>
</evidence>
<comment type="pathway">
    <text evidence="3">Secondary metabolite biosynthesis.</text>
</comment>
<evidence type="ECO:0000256" key="5">
    <source>
        <dbReference type="ARBA" id="ARBA00022617"/>
    </source>
</evidence>